<gene>
    <name evidence="1" type="ORF">GTW58_07885</name>
</gene>
<dbReference type="RefSeq" id="WP_156125322.1">
    <property type="nucleotide sequence ID" value="NZ_JAAVUN010000013.1"/>
</dbReference>
<dbReference type="AlphaFoldDB" id="A0A846U015"/>
<comment type="caution">
    <text evidence="1">The sequence shown here is derived from an EMBL/GenBank/DDBJ whole genome shotgun (WGS) entry which is preliminary data.</text>
</comment>
<reference evidence="1 2" key="1">
    <citation type="submission" date="2020-02" db="EMBL/GenBank/DDBJ databases">
        <authorList>
            <person name="Sun Q."/>
        </authorList>
    </citation>
    <scope>NUCLEOTIDE SEQUENCE [LARGE SCALE GENOMIC DNA]</scope>
    <source>
        <strain evidence="1 2">YIM 13062</strain>
    </source>
</reference>
<protein>
    <submittedName>
        <fullName evidence="1">Glycosyltransferase family 4 protein</fullName>
    </submittedName>
</protein>
<proteinExistence type="predicted"/>
<dbReference type="Gene3D" id="3.40.50.2000">
    <property type="entry name" value="Glycogen Phosphorylase B"/>
    <property type="match status" value="2"/>
</dbReference>
<sequence length="330" mass="36185">MTGNTRLIRHILHGPPRHGVTRYGRHLFTALQEDADVTGHMYCDEQSTTTPELVHVTFTDHLFGSTPDDAVTAVVEMAGGAPLSVSLHDVPQEQEGAVRFERRRRAYVRLIQEATVVVVNSEHEATALRTWVPAQAATVHVVPLPLEVSGTHRVPKNLHEGVLTVGLMGFIYPGKGYERVVEAAAPGSSVVMIGEVAQGHAEYVGQLQAQAERRGVSVQITGYVPDDQLAQHLHAVDVAVCPHLHVSASGSLNTWIAHGRRPLVLTGGYMEEVARRWPELVHLVEPHNLGQAMNAAAHAPESTWITGQLPQWGWPEVAREYQRIWATVLP</sequence>
<keyword evidence="2" id="KW-1185">Reference proteome</keyword>
<evidence type="ECO:0000313" key="2">
    <source>
        <dbReference type="Proteomes" id="UP000521379"/>
    </source>
</evidence>
<evidence type="ECO:0000313" key="1">
    <source>
        <dbReference type="EMBL" id="NKE09855.1"/>
    </source>
</evidence>
<name>A0A846U015_9MICC</name>
<dbReference type="SUPFAM" id="SSF53756">
    <property type="entry name" value="UDP-Glycosyltransferase/glycogen phosphorylase"/>
    <property type="match status" value="1"/>
</dbReference>
<dbReference type="GO" id="GO:0016740">
    <property type="term" value="F:transferase activity"/>
    <property type="evidence" value="ECO:0007669"/>
    <property type="project" value="UniProtKB-KW"/>
</dbReference>
<dbReference type="EMBL" id="JAAVUN010000013">
    <property type="protein sequence ID" value="NKE09855.1"/>
    <property type="molecule type" value="Genomic_DNA"/>
</dbReference>
<organism evidence="1 2">
    <name type="scientific">Kocuria subflava</name>
    <dbReference type="NCBI Taxonomy" id="1736139"/>
    <lineage>
        <taxon>Bacteria</taxon>
        <taxon>Bacillati</taxon>
        <taxon>Actinomycetota</taxon>
        <taxon>Actinomycetes</taxon>
        <taxon>Micrococcales</taxon>
        <taxon>Micrococcaceae</taxon>
        <taxon>Kocuria</taxon>
    </lineage>
</organism>
<keyword evidence="1" id="KW-0808">Transferase</keyword>
<dbReference type="Proteomes" id="UP000521379">
    <property type="component" value="Unassembled WGS sequence"/>
</dbReference>
<accession>A0A846U015</accession>